<dbReference type="PhylomeDB" id="A0A060T5Z5"/>
<protein>
    <submittedName>
        <fullName evidence="1">ARAD1C16170p</fullName>
    </submittedName>
</protein>
<proteinExistence type="predicted"/>
<sequence>MNTVVVAVTGPSSSGKSTLSRLLRQVFDNSTIIYQDDFYLTDKDIPVAANGLQDWDCPEAFDLEYMHKVLKHIRQHGTAPKDFHSKEETNSLGPSHVDDEQVHRIKEAIPKSLQEARVVIVDGILLLNKDSPLVDDFDVKLFLRASYSVLKERRENRTGYVTLEDFWEDPPGYFDDIVWPGYVKAHSYLFEHGNVEGQLDQPAIDRGIKLVPAKSMVSILDWAVTQIKQTASAIHE</sequence>
<dbReference type="Pfam" id="PF13238">
    <property type="entry name" value="AAA_18"/>
    <property type="match status" value="1"/>
</dbReference>
<dbReference type="CDD" id="cd02024">
    <property type="entry name" value="NRK1"/>
    <property type="match status" value="1"/>
</dbReference>
<dbReference type="AlphaFoldDB" id="A0A060T5Z5"/>
<dbReference type="EMBL" id="HG937693">
    <property type="protein sequence ID" value="CDP34601.1"/>
    <property type="molecule type" value="Genomic_DNA"/>
</dbReference>
<reference evidence="1" key="1">
    <citation type="submission" date="2014-02" db="EMBL/GenBank/DDBJ databases">
        <authorList>
            <person name="Genoscope - CEA"/>
        </authorList>
    </citation>
    <scope>NUCLEOTIDE SEQUENCE</scope>
    <source>
        <strain evidence="1">LS3</strain>
    </source>
</reference>
<gene>
    <name evidence="1" type="ORF">GNLVRS02_ARAD1C16170g</name>
</gene>
<dbReference type="InterPro" id="IPR027417">
    <property type="entry name" value="P-loop_NTPase"/>
</dbReference>
<name>A0A060T5Z5_BLAAD</name>
<dbReference type="PANTHER" id="PTHR10285">
    <property type="entry name" value="URIDINE KINASE"/>
    <property type="match status" value="1"/>
</dbReference>
<evidence type="ECO:0000313" key="1">
    <source>
        <dbReference type="EMBL" id="CDP34601.1"/>
    </source>
</evidence>
<dbReference type="Gene3D" id="3.40.50.300">
    <property type="entry name" value="P-loop containing nucleotide triphosphate hydrolases"/>
    <property type="match status" value="1"/>
</dbReference>
<dbReference type="SUPFAM" id="SSF52540">
    <property type="entry name" value="P-loop containing nucleoside triphosphate hydrolases"/>
    <property type="match status" value="1"/>
</dbReference>
<organism evidence="1">
    <name type="scientific">Blastobotrys adeninivorans</name>
    <name type="common">Yeast</name>
    <name type="synonym">Arxula adeninivorans</name>
    <dbReference type="NCBI Taxonomy" id="409370"/>
    <lineage>
        <taxon>Eukaryota</taxon>
        <taxon>Fungi</taxon>
        <taxon>Dikarya</taxon>
        <taxon>Ascomycota</taxon>
        <taxon>Saccharomycotina</taxon>
        <taxon>Dipodascomycetes</taxon>
        <taxon>Dipodascales</taxon>
        <taxon>Trichomonascaceae</taxon>
        <taxon>Blastobotrys</taxon>
    </lineage>
</organism>
<reference evidence="1" key="2">
    <citation type="submission" date="2014-06" db="EMBL/GenBank/DDBJ databases">
        <title>The complete genome of Blastobotrys (Arxula) adeninivorans LS3 - a yeast of biotechnological interest.</title>
        <authorList>
            <person name="Kunze G."/>
            <person name="Gaillardin C."/>
            <person name="Czernicka M."/>
            <person name="Durrens P."/>
            <person name="Martin T."/>
            <person name="Boer E."/>
            <person name="Gabaldon T."/>
            <person name="Cruz J."/>
            <person name="Talla E."/>
            <person name="Marck C."/>
            <person name="Goffeau A."/>
            <person name="Barbe V."/>
            <person name="Baret P."/>
            <person name="Baronian K."/>
            <person name="Beier S."/>
            <person name="Bleykasten C."/>
            <person name="Bode R."/>
            <person name="Casaregola S."/>
            <person name="Despons L."/>
            <person name="Fairhead C."/>
            <person name="Giersberg M."/>
            <person name="Gierski P."/>
            <person name="Hahnel U."/>
            <person name="Hartmann A."/>
            <person name="Jankowska D."/>
            <person name="Jubin C."/>
            <person name="Jung P."/>
            <person name="Lafontaine I."/>
            <person name="Leh-Louis V."/>
            <person name="Lemaire M."/>
            <person name="Marcet-Houben M."/>
            <person name="Mascher M."/>
            <person name="Morel G."/>
            <person name="Richard G.-F."/>
            <person name="Riechen J."/>
            <person name="Sacerdot C."/>
            <person name="Sarkar A."/>
            <person name="Savel G."/>
            <person name="Schacherer J."/>
            <person name="Sherman D."/>
            <person name="Straub M.-L."/>
            <person name="Stein N."/>
            <person name="Thierry A."/>
            <person name="Trautwein-Schult A."/>
            <person name="Westhof E."/>
            <person name="Worch S."/>
            <person name="Dujon B."/>
            <person name="Souciet J.-L."/>
            <person name="Wincker P."/>
            <person name="Scholz U."/>
            <person name="Neuveglise N."/>
        </authorList>
    </citation>
    <scope>NUCLEOTIDE SEQUENCE</scope>
    <source>
        <strain evidence="1">LS3</strain>
    </source>
</reference>
<accession>A0A060T5Z5</accession>